<evidence type="ECO:0000313" key="11">
    <source>
        <dbReference type="Proteomes" id="UP000594454"/>
    </source>
</evidence>
<reference evidence="10 11" key="1">
    <citation type="submission" date="2020-11" db="EMBL/GenBank/DDBJ databases">
        <authorList>
            <person name="Wallbank WR R."/>
            <person name="Pardo Diaz C."/>
            <person name="Kozak K."/>
            <person name="Martin S."/>
            <person name="Jiggins C."/>
            <person name="Moest M."/>
            <person name="Warren A I."/>
            <person name="Generalovic N T."/>
            <person name="Byers J.R.P. K."/>
            <person name="Montejo-Kovacevich G."/>
            <person name="Yen C E."/>
        </authorList>
    </citation>
    <scope>NUCLEOTIDE SEQUENCE [LARGE SCALE GENOMIC DNA]</scope>
</reference>
<dbReference type="Gene3D" id="3.30.420.10">
    <property type="entry name" value="Ribonuclease H-like superfamily/Ribonuclease H"/>
    <property type="match status" value="1"/>
</dbReference>
<evidence type="ECO:0000256" key="2">
    <source>
        <dbReference type="ARBA" id="ARBA00022679"/>
    </source>
</evidence>
<dbReference type="PANTHER" id="PTHR37984:SF5">
    <property type="entry name" value="PROTEIN NYNRIN-LIKE"/>
    <property type="match status" value="1"/>
</dbReference>
<dbReference type="EC" id="2.7.7.49" evidence="1"/>
<dbReference type="PROSITE" id="PS50994">
    <property type="entry name" value="INTEGRASE"/>
    <property type="match status" value="1"/>
</dbReference>
<keyword evidence="2" id="KW-0808">Transferase</keyword>
<proteinExistence type="predicted"/>
<dbReference type="InterPro" id="IPR041588">
    <property type="entry name" value="Integrase_H2C2"/>
</dbReference>
<organism evidence="10 11">
    <name type="scientific">Hermetia illucens</name>
    <name type="common">Black soldier fly</name>
    <dbReference type="NCBI Taxonomy" id="343691"/>
    <lineage>
        <taxon>Eukaryota</taxon>
        <taxon>Metazoa</taxon>
        <taxon>Ecdysozoa</taxon>
        <taxon>Arthropoda</taxon>
        <taxon>Hexapoda</taxon>
        <taxon>Insecta</taxon>
        <taxon>Pterygota</taxon>
        <taxon>Neoptera</taxon>
        <taxon>Endopterygota</taxon>
        <taxon>Diptera</taxon>
        <taxon>Brachycera</taxon>
        <taxon>Stratiomyomorpha</taxon>
        <taxon>Stratiomyidae</taxon>
        <taxon>Hermetiinae</taxon>
        <taxon>Hermetia</taxon>
    </lineage>
</organism>
<dbReference type="InterPro" id="IPR012337">
    <property type="entry name" value="RNaseH-like_sf"/>
</dbReference>
<dbReference type="Gene3D" id="1.10.340.70">
    <property type="match status" value="1"/>
</dbReference>
<keyword evidence="5" id="KW-0255">Endonuclease</keyword>
<dbReference type="PROSITE" id="PS00141">
    <property type="entry name" value="ASP_PROTEASE"/>
    <property type="match status" value="1"/>
</dbReference>
<keyword evidence="7" id="KW-0695">RNA-directed DNA polymerase</keyword>
<dbReference type="SUPFAM" id="SSF53098">
    <property type="entry name" value="Ribonuclease H-like"/>
    <property type="match status" value="1"/>
</dbReference>
<name>A0A7R8UJE9_HERIL</name>
<dbReference type="Gene3D" id="2.40.70.10">
    <property type="entry name" value="Acid Proteases"/>
    <property type="match status" value="1"/>
</dbReference>
<dbReference type="GO" id="GO:0003964">
    <property type="term" value="F:RNA-directed DNA polymerase activity"/>
    <property type="evidence" value="ECO:0007669"/>
    <property type="project" value="UniProtKB-KW"/>
</dbReference>
<gene>
    <name evidence="10" type="ORF">HERILL_LOCUS4866</name>
</gene>
<dbReference type="InterPro" id="IPR036397">
    <property type="entry name" value="RNaseH_sf"/>
</dbReference>
<keyword evidence="11" id="KW-1185">Reference proteome</keyword>
<dbReference type="GO" id="GO:0004519">
    <property type="term" value="F:endonuclease activity"/>
    <property type="evidence" value="ECO:0007669"/>
    <property type="project" value="UniProtKB-KW"/>
</dbReference>
<dbReference type="AlphaFoldDB" id="A0A7R8UJE9"/>
<evidence type="ECO:0000256" key="8">
    <source>
        <dbReference type="SAM" id="MobiDB-lite"/>
    </source>
</evidence>
<dbReference type="EMBL" id="LR899010">
    <property type="protein sequence ID" value="CAD7081775.1"/>
    <property type="molecule type" value="Genomic_DNA"/>
</dbReference>
<evidence type="ECO:0000256" key="1">
    <source>
        <dbReference type="ARBA" id="ARBA00012493"/>
    </source>
</evidence>
<keyword evidence="4" id="KW-0540">Nuclease</keyword>
<evidence type="ECO:0000256" key="4">
    <source>
        <dbReference type="ARBA" id="ARBA00022722"/>
    </source>
</evidence>
<feature type="compositionally biased region" description="Low complexity" evidence="8">
    <location>
        <begin position="228"/>
        <end position="240"/>
    </location>
</feature>
<dbReference type="Proteomes" id="UP000594454">
    <property type="component" value="Chromosome 2"/>
</dbReference>
<evidence type="ECO:0000256" key="6">
    <source>
        <dbReference type="ARBA" id="ARBA00022801"/>
    </source>
</evidence>
<dbReference type="InterPro" id="IPR001969">
    <property type="entry name" value="Aspartic_peptidase_AS"/>
</dbReference>
<dbReference type="SUPFAM" id="SSF50630">
    <property type="entry name" value="Acid proteases"/>
    <property type="match status" value="1"/>
</dbReference>
<dbReference type="GO" id="GO:0015074">
    <property type="term" value="P:DNA integration"/>
    <property type="evidence" value="ECO:0007669"/>
    <property type="project" value="InterPro"/>
</dbReference>
<dbReference type="PANTHER" id="PTHR37984">
    <property type="entry name" value="PROTEIN CBG26694"/>
    <property type="match status" value="1"/>
</dbReference>
<keyword evidence="6" id="KW-0378">Hydrolase</keyword>
<keyword evidence="3" id="KW-0548">Nucleotidyltransferase</keyword>
<evidence type="ECO:0000313" key="10">
    <source>
        <dbReference type="EMBL" id="CAD7081775.1"/>
    </source>
</evidence>
<dbReference type="InterPro" id="IPR021109">
    <property type="entry name" value="Peptidase_aspartic_dom_sf"/>
</dbReference>
<dbReference type="GO" id="GO:0006508">
    <property type="term" value="P:proteolysis"/>
    <property type="evidence" value="ECO:0007669"/>
    <property type="project" value="InterPro"/>
</dbReference>
<dbReference type="GO" id="GO:0003676">
    <property type="term" value="F:nucleic acid binding"/>
    <property type="evidence" value="ECO:0007669"/>
    <property type="project" value="InterPro"/>
</dbReference>
<dbReference type="Pfam" id="PF17921">
    <property type="entry name" value="Integrase_H2C2"/>
    <property type="match status" value="1"/>
</dbReference>
<dbReference type="InterPro" id="IPR001584">
    <property type="entry name" value="Integrase_cat-core"/>
</dbReference>
<dbReference type="Gene3D" id="2.30.30.850">
    <property type="match status" value="1"/>
</dbReference>
<dbReference type="InParanoid" id="A0A7R8UJE9"/>
<feature type="region of interest" description="Disordered" evidence="8">
    <location>
        <begin position="194"/>
        <end position="240"/>
    </location>
</feature>
<dbReference type="InterPro" id="IPR050951">
    <property type="entry name" value="Retrovirus_Pol_polyprotein"/>
</dbReference>
<evidence type="ECO:0000256" key="7">
    <source>
        <dbReference type="ARBA" id="ARBA00022918"/>
    </source>
</evidence>
<accession>A0A7R8UJE9</accession>
<dbReference type="CDD" id="cd00303">
    <property type="entry name" value="retropepsin_like"/>
    <property type="match status" value="1"/>
</dbReference>
<sequence>MSAKFRVKVDSEILNLSEIEIIDRCDENITIELDGEFLDYESFVSKYFQRESTQLLGASGDTSFNLSDREEPIMALNFSDLKAFIPVFDGRAEDTFNFVYSCSQAIDLAAESQKPILFKFRRESVVRKEHQIGENAYLAKQALMVFINGLRPQLSQYVVAQKPKSVEEASRLAQEEEQRLEVFKPIKNRDFTNRNDIYNANVDPKNDSGNSENRSNSRHNNFRRNNREISQNQSDNNDNSESIEFRVNLVEVEESPRVHFFHDNRKLEFLIDTGSSLNLIAARHVFEENVSKTESISFKGLNAVNNKSYGSTELKLEQNNSSFCIEFQVAKNCLLQEFDGILGIPFLLKTKPQINFEKDELICNGNTIRLYRKKMSIPPRSEITRYIQTYKNSGDEIFINGYNVDNVTIIDTLAKVNENGEIPITVYNGSDESKKINVSDIKVFNVQTETFKMVKQPVKIREEHMNEEEKTSIREIINEYSELFAENGKFIEMDGEHDEDVSEEILGYKHRSIIKDDTLNKHGDVIRKTNGKLVRQYQNGNFEEIPLIDDDNSATELIEDDQQNKEGGTDEQKTYIKEVVNKEEQERIIKSAHTGLLGGHRGINSCEEIIRRSYTWKNLKRDIEHYIKRSSLRVGEIVNKILNNWIAYFGIPKEILTDNGPEFANKLMTKLCKKLSIDQKYISIYHPQSNGSTERIHARLKEYIGTVIHEVEGDLELLSGFASLCFNQSNSTSVGISPQELLFGVKSTLMDDKTVIRTPNRDELEKDEVDARLKQLKSLREKARSFNWENKQKSKERYDQKNKAKIQTIKVGDKVLVRVFSSTKHKQKDKLKNWDGPYTVINSSNYAAQVNKKNKPWINKSDLKLFISGGSYNSASEQA</sequence>
<evidence type="ECO:0000259" key="9">
    <source>
        <dbReference type="PROSITE" id="PS50994"/>
    </source>
</evidence>
<feature type="domain" description="Integrase catalytic" evidence="9">
    <location>
        <begin position="636"/>
        <end position="746"/>
    </location>
</feature>
<evidence type="ECO:0000256" key="5">
    <source>
        <dbReference type="ARBA" id="ARBA00022759"/>
    </source>
</evidence>
<dbReference type="GO" id="GO:0004190">
    <property type="term" value="F:aspartic-type endopeptidase activity"/>
    <property type="evidence" value="ECO:0007669"/>
    <property type="project" value="InterPro"/>
</dbReference>
<evidence type="ECO:0000256" key="3">
    <source>
        <dbReference type="ARBA" id="ARBA00022695"/>
    </source>
</evidence>
<protein>
    <recommendedName>
        <fullName evidence="1">RNA-directed DNA polymerase</fullName>
        <ecNumber evidence="1">2.7.7.49</ecNumber>
    </recommendedName>
</protein>